<accession>A0ABN1U852</accession>
<organism evidence="4 5">
    <name type="scientific">Kitasatospora arboriphila</name>
    <dbReference type="NCBI Taxonomy" id="258052"/>
    <lineage>
        <taxon>Bacteria</taxon>
        <taxon>Bacillati</taxon>
        <taxon>Actinomycetota</taxon>
        <taxon>Actinomycetes</taxon>
        <taxon>Kitasatosporales</taxon>
        <taxon>Streptomycetaceae</taxon>
        <taxon>Kitasatospora</taxon>
    </lineage>
</organism>
<evidence type="ECO:0000313" key="4">
    <source>
        <dbReference type="EMBL" id="GAA1127226.1"/>
    </source>
</evidence>
<name>A0ABN1U852_9ACTN</name>
<dbReference type="Proteomes" id="UP001499987">
    <property type="component" value="Unassembled WGS sequence"/>
</dbReference>
<dbReference type="Gene3D" id="3.30.565.10">
    <property type="entry name" value="Histidine kinase-like ATPase, C-terminal domain"/>
    <property type="match status" value="1"/>
</dbReference>
<evidence type="ECO:0000256" key="1">
    <source>
        <dbReference type="ARBA" id="ARBA00022527"/>
    </source>
</evidence>
<dbReference type="PANTHER" id="PTHR35526:SF3">
    <property type="entry name" value="ANTI-SIGMA-F FACTOR RSBW"/>
    <property type="match status" value="1"/>
</dbReference>
<keyword evidence="1" id="KW-0723">Serine/threonine-protein kinase</keyword>
<evidence type="ECO:0000256" key="2">
    <source>
        <dbReference type="SAM" id="MobiDB-lite"/>
    </source>
</evidence>
<protein>
    <recommendedName>
        <fullName evidence="3">Histidine kinase/HSP90-like ATPase domain-containing protein</fullName>
    </recommendedName>
</protein>
<keyword evidence="1" id="KW-0418">Kinase</keyword>
<feature type="region of interest" description="Disordered" evidence="2">
    <location>
        <begin position="128"/>
        <end position="168"/>
    </location>
</feature>
<dbReference type="InterPro" id="IPR003594">
    <property type="entry name" value="HATPase_dom"/>
</dbReference>
<dbReference type="CDD" id="cd16936">
    <property type="entry name" value="HATPase_RsbW-like"/>
    <property type="match status" value="1"/>
</dbReference>
<keyword evidence="1" id="KW-0808">Transferase</keyword>
<feature type="compositionally biased region" description="Pro residues" evidence="2">
    <location>
        <begin position="138"/>
        <end position="148"/>
    </location>
</feature>
<dbReference type="SUPFAM" id="SSF55874">
    <property type="entry name" value="ATPase domain of HSP90 chaperone/DNA topoisomerase II/histidine kinase"/>
    <property type="match status" value="1"/>
</dbReference>
<proteinExistence type="predicted"/>
<evidence type="ECO:0000259" key="3">
    <source>
        <dbReference type="Pfam" id="PF13581"/>
    </source>
</evidence>
<evidence type="ECO:0000313" key="5">
    <source>
        <dbReference type="Proteomes" id="UP001499987"/>
    </source>
</evidence>
<comment type="caution">
    <text evidence="4">The sequence shown here is derived from an EMBL/GenBank/DDBJ whole genome shotgun (WGS) entry which is preliminary data.</text>
</comment>
<dbReference type="InterPro" id="IPR050267">
    <property type="entry name" value="Anti-sigma-factor_SerPK"/>
</dbReference>
<dbReference type="Pfam" id="PF13581">
    <property type="entry name" value="HATPase_c_2"/>
    <property type="match status" value="1"/>
</dbReference>
<dbReference type="InterPro" id="IPR036890">
    <property type="entry name" value="HATPase_C_sf"/>
</dbReference>
<sequence length="168" mass="17642">MCPSPHPVVSDRRRLDFLPGGEADCVSEGLDFTRTALADWHLTTAAGQAAADAALVAAELLANAADHAGRPLALQLQRSPVRLRIAVTDPSPTPPRLVEPHQPQTPHGHGLVVVDRITADWGCTPDGDGKTVWADLPLPGPDPGPTAAPDPQRARQAALADPDPHLDT</sequence>
<dbReference type="EMBL" id="BAAALD010000168">
    <property type="protein sequence ID" value="GAA1127226.1"/>
    <property type="molecule type" value="Genomic_DNA"/>
</dbReference>
<feature type="compositionally biased region" description="Low complexity" evidence="2">
    <location>
        <begin position="149"/>
        <end position="161"/>
    </location>
</feature>
<feature type="domain" description="Histidine kinase/HSP90-like ATPase" evidence="3">
    <location>
        <begin position="34"/>
        <end position="134"/>
    </location>
</feature>
<dbReference type="PANTHER" id="PTHR35526">
    <property type="entry name" value="ANTI-SIGMA-F FACTOR RSBW-RELATED"/>
    <property type="match status" value="1"/>
</dbReference>
<gene>
    <name evidence="4" type="ORF">GCM10009663_76570</name>
</gene>
<reference evidence="4 5" key="1">
    <citation type="journal article" date="2019" name="Int. J. Syst. Evol. Microbiol.">
        <title>The Global Catalogue of Microorganisms (GCM) 10K type strain sequencing project: providing services to taxonomists for standard genome sequencing and annotation.</title>
        <authorList>
            <consortium name="The Broad Institute Genomics Platform"/>
            <consortium name="The Broad Institute Genome Sequencing Center for Infectious Disease"/>
            <person name="Wu L."/>
            <person name="Ma J."/>
        </authorList>
    </citation>
    <scope>NUCLEOTIDE SEQUENCE [LARGE SCALE GENOMIC DNA]</scope>
    <source>
        <strain evidence="4 5">JCM 13002</strain>
    </source>
</reference>
<keyword evidence="5" id="KW-1185">Reference proteome</keyword>